<dbReference type="Proteomes" id="UP001642487">
    <property type="component" value="Chromosome 10"/>
</dbReference>
<proteinExistence type="predicted"/>
<organism evidence="1 2">
    <name type="scientific">Citrullus colocynthis</name>
    <name type="common">colocynth</name>
    <dbReference type="NCBI Taxonomy" id="252529"/>
    <lineage>
        <taxon>Eukaryota</taxon>
        <taxon>Viridiplantae</taxon>
        <taxon>Streptophyta</taxon>
        <taxon>Embryophyta</taxon>
        <taxon>Tracheophyta</taxon>
        <taxon>Spermatophyta</taxon>
        <taxon>Magnoliopsida</taxon>
        <taxon>eudicotyledons</taxon>
        <taxon>Gunneridae</taxon>
        <taxon>Pentapetalae</taxon>
        <taxon>rosids</taxon>
        <taxon>fabids</taxon>
        <taxon>Cucurbitales</taxon>
        <taxon>Cucurbitaceae</taxon>
        <taxon>Benincaseae</taxon>
        <taxon>Citrullus</taxon>
    </lineage>
</organism>
<protein>
    <submittedName>
        <fullName evidence="1">Uncharacterized protein</fullName>
    </submittedName>
</protein>
<dbReference type="EMBL" id="OZ021744">
    <property type="protein sequence ID" value="CAK9310885.1"/>
    <property type="molecule type" value="Genomic_DNA"/>
</dbReference>
<reference evidence="1 2" key="1">
    <citation type="submission" date="2024-03" db="EMBL/GenBank/DDBJ databases">
        <authorList>
            <person name="Gkanogiannis A."/>
            <person name="Becerra Lopez-Lavalle L."/>
        </authorList>
    </citation>
    <scope>NUCLEOTIDE SEQUENCE [LARGE SCALE GENOMIC DNA]</scope>
</reference>
<name>A0ABP0XTN8_9ROSI</name>
<evidence type="ECO:0000313" key="2">
    <source>
        <dbReference type="Proteomes" id="UP001642487"/>
    </source>
</evidence>
<keyword evidence="2" id="KW-1185">Reference proteome</keyword>
<gene>
    <name evidence="1" type="ORF">CITCOLO1_LOCUS2526</name>
</gene>
<evidence type="ECO:0000313" key="1">
    <source>
        <dbReference type="EMBL" id="CAK9310885.1"/>
    </source>
</evidence>
<dbReference type="PANTHER" id="PTHR34061">
    <property type="entry name" value="PROTEIN, PUTATIVE-RELATED"/>
    <property type="match status" value="1"/>
</dbReference>
<dbReference type="PANTHER" id="PTHR34061:SF9">
    <property type="entry name" value="FIBER PROTEIN FB17"/>
    <property type="match status" value="1"/>
</dbReference>
<sequence>MLEIEPSISSPNSSRKSLPPTAYFAFDSSIGNRNLVGNLCSDRMENTDNNALSILSREKLDQVAAWVAATMSSAFFSSLERFSCVNIATNDLDDEDDDDQLLLSNQPLSDQIILPDQQDGFVDLPV</sequence>
<accession>A0ABP0XTN8</accession>